<feature type="region of interest" description="Disordered" evidence="4">
    <location>
        <begin position="205"/>
        <end position="240"/>
    </location>
</feature>
<evidence type="ECO:0000256" key="3">
    <source>
        <dbReference type="ARBA" id="ARBA00023163"/>
    </source>
</evidence>
<dbReference type="InterPro" id="IPR036390">
    <property type="entry name" value="WH_DNA-bd_sf"/>
</dbReference>
<dbReference type="PANTHER" id="PTHR43537:SF45">
    <property type="entry name" value="GNTR FAMILY REGULATORY PROTEIN"/>
    <property type="match status" value="1"/>
</dbReference>
<feature type="compositionally biased region" description="Polar residues" evidence="4">
    <location>
        <begin position="231"/>
        <end position="240"/>
    </location>
</feature>
<evidence type="ECO:0000256" key="2">
    <source>
        <dbReference type="ARBA" id="ARBA00023125"/>
    </source>
</evidence>
<dbReference type="InterPro" id="IPR008920">
    <property type="entry name" value="TF_FadR/GntR_C"/>
</dbReference>
<sequence length="240" mass="25822">MGFEKVSLREQVARALRAAIVSGEMEPGVVYSAPALAARFDVSATPVREAMLDLVRENLVTTVPNKGFRVTAVEERDLDEITELRMLVEPPLAARVTPSVPADDLPELRRLAEAIVDGARAGDLVAYTEADRAFHLRLLDYAGNRRASALVSDLRAHTRLYGLAALLDAGGLEASAREHHAILDAVEARDPAEVERLMSAHIAQTRGRWAAPAHGGRGARPATAEPRDPAPSTQTNPHGP</sequence>
<dbReference type="PANTHER" id="PTHR43537">
    <property type="entry name" value="TRANSCRIPTIONAL REGULATOR, GNTR FAMILY"/>
    <property type="match status" value="1"/>
</dbReference>
<organism evidence="6 7">
    <name type="scientific">Nocardioides marinquilinus</name>
    <dbReference type="NCBI Taxonomy" id="1210400"/>
    <lineage>
        <taxon>Bacteria</taxon>
        <taxon>Bacillati</taxon>
        <taxon>Actinomycetota</taxon>
        <taxon>Actinomycetes</taxon>
        <taxon>Propionibacteriales</taxon>
        <taxon>Nocardioidaceae</taxon>
        <taxon>Nocardioides</taxon>
    </lineage>
</organism>
<dbReference type="SUPFAM" id="SSF46785">
    <property type="entry name" value="Winged helix' DNA-binding domain"/>
    <property type="match status" value="1"/>
</dbReference>
<keyword evidence="3" id="KW-0804">Transcription</keyword>
<evidence type="ECO:0000259" key="5">
    <source>
        <dbReference type="PROSITE" id="PS50949"/>
    </source>
</evidence>
<reference evidence="7" key="1">
    <citation type="journal article" date="2019" name="Int. J. Syst. Evol. Microbiol.">
        <title>The Global Catalogue of Microorganisms (GCM) 10K type strain sequencing project: providing services to taxonomists for standard genome sequencing and annotation.</title>
        <authorList>
            <consortium name="The Broad Institute Genomics Platform"/>
            <consortium name="The Broad Institute Genome Sequencing Center for Infectious Disease"/>
            <person name="Wu L."/>
            <person name="Ma J."/>
        </authorList>
    </citation>
    <scope>NUCLEOTIDE SEQUENCE [LARGE SCALE GENOMIC DNA]</scope>
    <source>
        <strain evidence="7">JCM 18459</strain>
    </source>
</reference>
<dbReference type="Gene3D" id="1.20.120.530">
    <property type="entry name" value="GntR ligand-binding domain-like"/>
    <property type="match status" value="1"/>
</dbReference>
<protein>
    <submittedName>
        <fullName evidence="6">GntR family transcriptional regulator</fullName>
    </submittedName>
</protein>
<comment type="caution">
    <text evidence="6">The sequence shown here is derived from an EMBL/GenBank/DDBJ whole genome shotgun (WGS) entry which is preliminary data.</text>
</comment>
<dbReference type="InterPro" id="IPR000524">
    <property type="entry name" value="Tscrpt_reg_HTH_GntR"/>
</dbReference>
<dbReference type="RefSeq" id="WP_345458354.1">
    <property type="nucleotide sequence ID" value="NZ_BAABKG010000003.1"/>
</dbReference>
<keyword evidence="2" id="KW-0238">DNA-binding</keyword>
<keyword evidence="1" id="KW-0805">Transcription regulation</keyword>
<feature type="compositionally biased region" description="Low complexity" evidence="4">
    <location>
        <begin position="206"/>
        <end position="224"/>
    </location>
</feature>
<dbReference type="Pfam" id="PF07729">
    <property type="entry name" value="FCD"/>
    <property type="match status" value="1"/>
</dbReference>
<dbReference type="Gene3D" id="1.10.10.10">
    <property type="entry name" value="Winged helix-like DNA-binding domain superfamily/Winged helix DNA-binding domain"/>
    <property type="match status" value="1"/>
</dbReference>
<evidence type="ECO:0000256" key="4">
    <source>
        <dbReference type="SAM" id="MobiDB-lite"/>
    </source>
</evidence>
<dbReference type="InterPro" id="IPR036388">
    <property type="entry name" value="WH-like_DNA-bd_sf"/>
</dbReference>
<accession>A0ABP9PLC1</accession>
<evidence type="ECO:0000256" key="1">
    <source>
        <dbReference type="ARBA" id="ARBA00023015"/>
    </source>
</evidence>
<dbReference type="SUPFAM" id="SSF48008">
    <property type="entry name" value="GntR ligand-binding domain-like"/>
    <property type="match status" value="1"/>
</dbReference>
<dbReference type="InterPro" id="IPR011711">
    <property type="entry name" value="GntR_C"/>
</dbReference>
<dbReference type="CDD" id="cd07377">
    <property type="entry name" value="WHTH_GntR"/>
    <property type="match status" value="1"/>
</dbReference>
<evidence type="ECO:0000313" key="7">
    <source>
        <dbReference type="Proteomes" id="UP001500221"/>
    </source>
</evidence>
<evidence type="ECO:0000313" key="6">
    <source>
        <dbReference type="EMBL" id="GAA5148522.1"/>
    </source>
</evidence>
<gene>
    <name evidence="6" type="ORF">GCM10023340_22450</name>
</gene>
<dbReference type="Proteomes" id="UP001500221">
    <property type="component" value="Unassembled WGS sequence"/>
</dbReference>
<dbReference type="EMBL" id="BAABKG010000003">
    <property type="protein sequence ID" value="GAA5148522.1"/>
    <property type="molecule type" value="Genomic_DNA"/>
</dbReference>
<name>A0ABP9PLC1_9ACTN</name>
<dbReference type="SMART" id="SM00895">
    <property type="entry name" value="FCD"/>
    <property type="match status" value="1"/>
</dbReference>
<proteinExistence type="predicted"/>
<dbReference type="SMART" id="SM00345">
    <property type="entry name" value="HTH_GNTR"/>
    <property type="match status" value="1"/>
</dbReference>
<keyword evidence="7" id="KW-1185">Reference proteome</keyword>
<dbReference type="Pfam" id="PF00392">
    <property type="entry name" value="GntR"/>
    <property type="match status" value="1"/>
</dbReference>
<feature type="domain" description="HTH gntR-type" evidence="5">
    <location>
        <begin position="6"/>
        <end position="73"/>
    </location>
</feature>
<dbReference type="PROSITE" id="PS50949">
    <property type="entry name" value="HTH_GNTR"/>
    <property type="match status" value="1"/>
</dbReference>